<comment type="caution">
    <text evidence="7">The sequence shown here is derived from an EMBL/GenBank/DDBJ whole genome shotgun (WGS) entry which is preliminary data.</text>
</comment>
<keyword evidence="3" id="KW-0812">Transmembrane</keyword>
<evidence type="ECO:0000256" key="1">
    <source>
        <dbReference type="ARBA" id="ARBA00004141"/>
    </source>
</evidence>
<dbReference type="PANTHER" id="PTHR46187">
    <property type="entry name" value="ALKALINE CERAMIDASE 3"/>
    <property type="match status" value="1"/>
</dbReference>
<protein>
    <submittedName>
        <fullName evidence="7">Alkaline ceramidase ydc1</fullName>
    </submittedName>
</protein>
<comment type="subcellular location">
    <subcellularLocation>
        <location evidence="1">Membrane</location>
        <topology evidence="1">Multi-pass membrane protein</topology>
    </subcellularLocation>
</comment>
<keyword evidence="4" id="KW-0378">Hydrolase</keyword>
<evidence type="ECO:0000313" key="8">
    <source>
        <dbReference type="Proteomes" id="UP001437256"/>
    </source>
</evidence>
<organism evidence="7 8">
    <name type="scientific">Marasmius tenuissimus</name>
    <dbReference type="NCBI Taxonomy" id="585030"/>
    <lineage>
        <taxon>Eukaryota</taxon>
        <taxon>Fungi</taxon>
        <taxon>Dikarya</taxon>
        <taxon>Basidiomycota</taxon>
        <taxon>Agaricomycotina</taxon>
        <taxon>Agaricomycetes</taxon>
        <taxon>Agaricomycetidae</taxon>
        <taxon>Agaricales</taxon>
        <taxon>Marasmiineae</taxon>
        <taxon>Marasmiaceae</taxon>
        <taxon>Marasmius</taxon>
    </lineage>
</organism>
<proteinExistence type="inferred from homology"/>
<evidence type="ECO:0000256" key="3">
    <source>
        <dbReference type="ARBA" id="ARBA00022692"/>
    </source>
</evidence>
<keyword evidence="5" id="KW-1133">Transmembrane helix</keyword>
<keyword evidence="6" id="KW-0472">Membrane</keyword>
<dbReference type="Proteomes" id="UP001437256">
    <property type="component" value="Unassembled WGS sequence"/>
</dbReference>
<keyword evidence="8" id="KW-1185">Reference proteome</keyword>
<dbReference type="PANTHER" id="PTHR46187:SF3">
    <property type="entry name" value="ALKALINE CERAMIDASE 3"/>
    <property type="match status" value="1"/>
</dbReference>
<evidence type="ECO:0000256" key="4">
    <source>
        <dbReference type="ARBA" id="ARBA00022801"/>
    </source>
</evidence>
<dbReference type="EMBL" id="JBBXMP010000017">
    <property type="protein sequence ID" value="KAL0068626.1"/>
    <property type="molecule type" value="Genomic_DNA"/>
</dbReference>
<dbReference type="InterPro" id="IPR008901">
    <property type="entry name" value="ACER"/>
</dbReference>
<reference evidence="7 8" key="1">
    <citation type="submission" date="2024-05" db="EMBL/GenBank/DDBJ databases">
        <title>A draft genome resource for the thread blight pathogen Marasmius tenuissimus strain MS-2.</title>
        <authorList>
            <person name="Yulfo-Soto G.E."/>
            <person name="Baruah I.K."/>
            <person name="Amoako-Attah I."/>
            <person name="Bukari Y."/>
            <person name="Meinhardt L.W."/>
            <person name="Bailey B.A."/>
            <person name="Cohen S.P."/>
        </authorList>
    </citation>
    <scope>NUCLEOTIDE SEQUENCE [LARGE SCALE GENOMIC DNA]</scope>
    <source>
        <strain evidence="7 8">MS-2</strain>
    </source>
</reference>
<accession>A0ABR3A5K2</accession>
<sequence>MSDEIPMIIFASMNVWATYDARPGLKGVQAKPLVLLVLFNALFTWSYYLYRNPIYHQTVFATLMLCPRIPSEKVAVARSWYIKGTIVWVIAFTVWNLDNIFCDRITGWKVAVGWPTAFLLEGHSWWHFLTGLGTYYSFIAIQIL</sequence>
<name>A0ABR3A5K2_9AGAR</name>
<evidence type="ECO:0000313" key="7">
    <source>
        <dbReference type="EMBL" id="KAL0068626.1"/>
    </source>
</evidence>
<evidence type="ECO:0000256" key="6">
    <source>
        <dbReference type="ARBA" id="ARBA00023136"/>
    </source>
</evidence>
<evidence type="ECO:0000256" key="5">
    <source>
        <dbReference type="ARBA" id="ARBA00022989"/>
    </source>
</evidence>
<dbReference type="Pfam" id="PF05875">
    <property type="entry name" value="Ceramidase"/>
    <property type="match status" value="1"/>
</dbReference>
<gene>
    <name evidence="7" type="primary">YDC1_2</name>
    <name evidence="7" type="ORF">AAF712_004342</name>
</gene>
<evidence type="ECO:0000256" key="2">
    <source>
        <dbReference type="ARBA" id="ARBA00009780"/>
    </source>
</evidence>
<comment type="similarity">
    <text evidence="2">Belongs to the alkaline ceramidase family.</text>
</comment>